<dbReference type="GO" id="GO:0055085">
    <property type="term" value="P:transmembrane transport"/>
    <property type="evidence" value="ECO:0007669"/>
    <property type="project" value="InterPro"/>
</dbReference>
<name>A0A1E7L7W1_9ACTN</name>
<dbReference type="PROSITE" id="PS50928">
    <property type="entry name" value="ABC_TM1"/>
    <property type="match status" value="1"/>
</dbReference>
<dbReference type="AlphaFoldDB" id="A0A1E7L7W1"/>
<reference evidence="9 10" key="1">
    <citation type="journal article" date="2016" name="Front. Microbiol.">
        <title>Comparative Genomics Analysis of Streptomyces Species Reveals Their Adaptation to the Marine Environment and Their Diversity at the Genomic Level.</title>
        <authorList>
            <person name="Tian X."/>
            <person name="Zhang Z."/>
            <person name="Yang T."/>
            <person name="Chen M."/>
            <person name="Li J."/>
            <person name="Chen F."/>
            <person name="Yang J."/>
            <person name="Li W."/>
            <person name="Zhang B."/>
            <person name="Zhang Z."/>
            <person name="Wu J."/>
            <person name="Zhang C."/>
            <person name="Long L."/>
            <person name="Xiao J."/>
        </authorList>
    </citation>
    <scope>NUCLEOTIDE SEQUENCE [LARGE SCALE GENOMIC DNA]</scope>
    <source>
        <strain evidence="9 10">SCSIO 10429</strain>
    </source>
</reference>
<feature type="transmembrane region" description="Helical" evidence="7">
    <location>
        <begin position="99"/>
        <end position="122"/>
    </location>
</feature>
<keyword evidence="5 7" id="KW-1133">Transmembrane helix</keyword>
<feature type="domain" description="ABC transmembrane type-1" evidence="8">
    <location>
        <begin position="95"/>
        <end position="300"/>
    </location>
</feature>
<dbReference type="InterPro" id="IPR000515">
    <property type="entry name" value="MetI-like"/>
</dbReference>
<dbReference type="GO" id="GO:0005886">
    <property type="term" value="C:plasma membrane"/>
    <property type="evidence" value="ECO:0007669"/>
    <property type="project" value="UniProtKB-SubCell"/>
</dbReference>
<evidence type="ECO:0000256" key="4">
    <source>
        <dbReference type="ARBA" id="ARBA00022692"/>
    </source>
</evidence>
<dbReference type="Pfam" id="PF00528">
    <property type="entry name" value="BPD_transp_1"/>
    <property type="match status" value="1"/>
</dbReference>
<protein>
    <submittedName>
        <fullName evidence="9">Peptide ABC transporter permease</fullName>
    </submittedName>
</protein>
<dbReference type="PANTHER" id="PTHR43163:SF3">
    <property type="entry name" value="PEPTIDE ABC TRANSPORTER PERMEASE PROTEIN"/>
    <property type="match status" value="1"/>
</dbReference>
<keyword evidence="10" id="KW-1185">Reference proteome</keyword>
<keyword evidence="6 7" id="KW-0472">Membrane</keyword>
<dbReference type="RefSeq" id="WP_070016237.1">
    <property type="nucleotide sequence ID" value="NZ_LJGW01000149.1"/>
</dbReference>
<keyword evidence="2 7" id="KW-0813">Transport</keyword>
<dbReference type="InterPro" id="IPR035906">
    <property type="entry name" value="MetI-like_sf"/>
</dbReference>
<keyword evidence="3" id="KW-1003">Cell membrane</keyword>
<proteinExistence type="inferred from homology"/>
<dbReference type="PATRIC" id="fig|518642.10.peg.2008"/>
<dbReference type="PANTHER" id="PTHR43163">
    <property type="entry name" value="DIPEPTIDE TRANSPORT SYSTEM PERMEASE PROTEIN DPPB-RELATED"/>
    <property type="match status" value="1"/>
</dbReference>
<evidence type="ECO:0000256" key="2">
    <source>
        <dbReference type="ARBA" id="ARBA00022448"/>
    </source>
</evidence>
<dbReference type="Proteomes" id="UP000176005">
    <property type="component" value="Unassembled WGS sequence"/>
</dbReference>
<dbReference type="SUPFAM" id="SSF161098">
    <property type="entry name" value="MetI-like"/>
    <property type="match status" value="1"/>
</dbReference>
<dbReference type="Gene3D" id="1.10.3720.10">
    <property type="entry name" value="MetI-like"/>
    <property type="match status" value="1"/>
</dbReference>
<organism evidence="9 10">
    <name type="scientific">Streptomyces nanshensis</name>
    <dbReference type="NCBI Taxonomy" id="518642"/>
    <lineage>
        <taxon>Bacteria</taxon>
        <taxon>Bacillati</taxon>
        <taxon>Actinomycetota</taxon>
        <taxon>Actinomycetes</taxon>
        <taxon>Kitasatosporales</taxon>
        <taxon>Streptomycetaceae</taxon>
        <taxon>Streptomyces</taxon>
    </lineage>
</organism>
<feature type="transmembrane region" description="Helical" evidence="7">
    <location>
        <begin position="175"/>
        <end position="196"/>
    </location>
</feature>
<feature type="transmembrane region" description="Helical" evidence="7">
    <location>
        <begin position="134"/>
        <end position="155"/>
    </location>
</feature>
<evidence type="ECO:0000256" key="6">
    <source>
        <dbReference type="ARBA" id="ARBA00023136"/>
    </source>
</evidence>
<dbReference type="CDD" id="cd06261">
    <property type="entry name" value="TM_PBP2"/>
    <property type="match status" value="1"/>
</dbReference>
<evidence type="ECO:0000313" key="9">
    <source>
        <dbReference type="EMBL" id="OEV12286.1"/>
    </source>
</evidence>
<comment type="subcellular location">
    <subcellularLocation>
        <location evidence="1 7">Cell membrane</location>
        <topology evidence="1 7">Multi-pass membrane protein</topology>
    </subcellularLocation>
</comment>
<gene>
    <name evidence="9" type="ORF">AN218_08985</name>
</gene>
<evidence type="ECO:0000256" key="5">
    <source>
        <dbReference type="ARBA" id="ARBA00022989"/>
    </source>
</evidence>
<dbReference type="EMBL" id="LJGW01000149">
    <property type="protein sequence ID" value="OEV12286.1"/>
    <property type="molecule type" value="Genomic_DNA"/>
</dbReference>
<sequence>MGGYLLRRLSLTAVQLALLTVLVFLLTSLLPGDAATVRFNEQAGLAQIGELRARLGLERPLSERFAHWAGELLHGRLGTSLTSDEPVARIFADAAGATAVLALVTLAVVVPLALVLGLVMGLREGGRLDRGLSAATLALSSVPDFVLALALVAVFGLRLGWLPATWIGVDGAGLLARPALLVLPVAVLLARTVCLLSRQVRAGTITALHAGYAVQARRLGVPRRTVVLRHVLPNAAVPGIQELARTGDHLLGGVLVVEAVFAVPGVATALIEAVRSRDVPTVQALTLLLAAAALLFNLLADLACRRLAPRTEVLR</sequence>
<keyword evidence="4 7" id="KW-0812">Transmembrane</keyword>
<accession>A0A1E7L7W1</accession>
<dbReference type="InterPro" id="IPR045621">
    <property type="entry name" value="BPD_transp_1_N"/>
</dbReference>
<comment type="similarity">
    <text evidence="7">Belongs to the binding-protein-dependent transport system permease family.</text>
</comment>
<feature type="transmembrane region" description="Helical" evidence="7">
    <location>
        <begin position="250"/>
        <end position="270"/>
    </location>
</feature>
<dbReference type="Pfam" id="PF19300">
    <property type="entry name" value="BPD_transp_1_N"/>
    <property type="match status" value="1"/>
</dbReference>
<evidence type="ECO:0000259" key="8">
    <source>
        <dbReference type="PROSITE" id="PS50928"/>
    </source>
</evidence>
<feature type="transmembrane region" description="Helical" evidence="7">
    <location>
        <begin position="282"/>
        <end position="300"/>
    </location>
</feature>
<evidence type="ECO:0000256" key="1">
    <source>
        <dbReference type="ARBA" id="ARBA00004651"/>
    </source>
</evidence>
<comment type="caution">
    <text evidence="9">The sequence shown here is derived from an EMBL/GenBank/DDBJ whole genome shotgun (WGS) entry which is preliminary data.</text>
</comment>
<evidence type="ECO:0000256" key="7">
    <source>
        <dbReference type="RuleBase" id="RU363032"/>
    </source>
</evidence>
<evidence type="ECO:0000313" key="10">
    <source>
        <dbReference type="Proteomes" id="UP000176005"/>
    </source>
</evidence>
<evidence type="ECO:0000256" key="3">
    <source>
        <dbReference type="ARBA" id="ARBA00022475"/>
    </source>
</evidence>